<evidence type="ECO:0000256" key="2">
    <source>
        <dbReference type="ARBA" id="ARBA00008655"/>
    </source>
</evidence>
<evidence type="ECO:0000256" key="5">
    <source>
        <dbReference type="ARBA" id="ARBA00022989"/>
    </source>
</evidence>
<evidence type="ECO:0000256" key="4">
    <source>
        <dbReference type="ARBA" id="ARBA00022692"/>
    </source>
</evidence>
<dbReference type="PANTHER" id="PTHR23063">
    <property type="entry name" value="PHOSPHOLIPID ACYLTRANSFERASE"/>
    <property type="match status" value="1"/>
</dbReference>
<keyword evidence="7 10" id="KW-0472">Membrane</keyword>
<dbReference type="PANTHER" id="PTHR23063:SF60">
    <property type="entry name" value="LYSOPHOSPHATIDIC ACID:OLEOYL-COA ACYLTRANSFERASE 1"/>
    <property type="match status" value="1"/>
</dbReference>
<reference evidence="12" key="1">
    <citation type="submission" date="2019-03" db="EMBL/GenBank/DDBJ databases">
        <title>Long read genome sequence of the mycoparasitic Pythium oligandrum ATCC 38472 isolated from sugarbeet rhizosphere.</title>
        <authorList>
            <person name="Gaulin E."/>
        </authorList>
    </citation>
    <scope>NUCLEOTIDE SEQUENCE</scope>
    <source>
        <strain evidence="12">ATCC 38472_TT</strain>
    </source>
</reference>
<dbReference type="SMART" id="SM00563">
    <property type="entry name" value="PlsC"/>
    <property type="match status" value="1"/>
</dbReference>
<dbReference type="OrthoDB" id="272512at2759"/>
<evidence type="ECO:0000256" key="8">
    <source>
        <dbReference type="ARBA" id="ARBA00023315"/>
    </source>
</evidence>
<evidence type="ECO:0000256" key="7">
    <source>
        <dbReference type="ARBA" id="ARBA00023136"/>
    </source>
</evidence>
<feature type="domain" description="Phospholipid/glycerol acyltransferase" evidence="11">
    <location>
        <begin position="126"/>
        <end position="245"/>
    </location>
</feature>
<evidence type="ECO:0000256" key="10">
    <source>
        <dbReference type="SAM" id="Phobius"/>
    </source>
</evidence>
<sequence>MEKYSRWSDLTTGINPFVPQQQPLHANVGVKVLQVLAGSALVLVRVPLLTVGGLLLVLTNVIVSILGFVPFLGRFLKRLTEWLLCSLLLLILGVFVSEEGANTRRLGLTTPGAKQAKGSTRVGPKDIVVCNHTSFVEILYLARRFSPTFVFVDEESAAKGLVHACGLIEAIYRGLTPPVLQSKGTPRKIEDVIRRASGPIAIFPEGVRSNGKSVLRFLPILEQLSFELPGSKQPLRIHLVAFRYEFKNFSPAHSAGGGIKHVLWTSFYGYHSLRVTHLHAKDLNVQDVGPATRSKAASTATQLTKVQVERLRGLLAAMLRTKPVDLSVKDFISFNAYWDHVKSGGKKSAAEFTDRKAPHEHAQWSTRK</sequence>
<name>A0A8K1CUN8_PYTOL</name>
<dbReference type="GO" id="GO:0016746">
    <property type="term" value="F:acyltransferase activity"/>
    <property type="evidence" value="ECO:0007669"/>
    <property type="project" value="UniProtKB-KW"/>
</dbReference>
<evidence type="ECO:0000313" key="12">
    <source>
        <dbReference type="EMBL" id="TMW69574.1"/>
    </source>
</evidence>
<accession>A0A8K1CUN8</accession>
<gene>
    <name evidence="12" type="ORF">Poli38472_001730</name>
</gene>
<organism evidence="12 13">
    <name type="scientific">Pythium oligandrum</name>
    <name type="common">Mycoparasitic fungus</name>
    <dbReference type="NCBI Taxonomy" id="41045"/>
    <lineage>
        <taxon>Eukaryota</taxon>
        <taxon>Sar</taxon>
        <taxon>Stramenopiles</taxon>
        <taxon>Oomycota</taxon>
        <taxon>Peronosporomycetes</taxon>
        <taxon>Pythiales</taxon>
        <taxon>Pythiaceae</taxon>
        <taxon>Pythium</taxon>
    </lineage>
</organism>
<evidence type="ECO:0000256" key="9">
    <source>
        <dbReference type="SAM" id="MobiDB-lite"/>
    </source>
</evidence>
<keyword evidence="8" id="KW-0012">Acyltransferase</keyword>
<dbReference type="Proteomes" id="UP000794436">
    <property type="component" value="Unassembled WGS sequence"/>
</dbReference>
<keyword evidence="3" id="KW-0808">Transferase</keyword>
<evidence type="ECO:0000256" key="3">
    <source>
        <dbReference type="ARBA" id="ARBA00022679"/>
    </source>
</evidence>
<dbReference type="SUPFAM" id="SSF69593">
    <property type="entry name" value="Glycerol-3-phosphate (1)-acyltransferase"/>
    <property type="match status" value="1"/>
</dbReference>
<dbReference type="GO" id="GO:0016020">
    <property type="term" value="C:membrane"/>
    <property type="evidence" value="ECO:0007669"/>
    <property type="project" value="UniProtKB-SubCell"/>
</dbReference>
<dbReference type="InterPro" id="IPR002123">
    <property type="entry name" value="Plipid/glycerol_acylTrfase"/>
</dbReference>
<keyword evidence="4 10" id="KW-0812">Transmembrane</keyword>
<comment type="caution">
    <text evidence="12">The sequence shown here is derived from an EMBL/GenBank/DDBJ whole genome shotgun (WGS) entry which is preliminary data.</text>
</comment>
<feature type="region of interest" description="Disordered" evidence="9">
    <location>
        <begin position="348"/>
        <end position="368"/>
    </location>
</feature>
<dbReference type="GO" id="GO:0006629">
    <property type="term" value="P:lipid metabolic process"/>
    <property type="evidence" value="ECO:0007669"/>
    <property type="project" value="UniProtKB-KW"/>
</dbReference>
<protein>
    <recommendedName>
        <fullName evidence="11">Phospholipid/glycerol acyltransferase domain-containing protein</fullName>
    </recommendedName>
</protein>
<keyword evidence="6" id="KW-0443">Lipid metabolism</keyword>
<evidence type="ECO:0000313" key="13">
    <source>
        <dbReference type="Proteomes" id="UP000794436"/>
    </source>
</evidence>
<feature type="transmembrane region" description="Helical" evidence="10">
    <location>
        <begin position="79"/>
        <end position="96"/>
    </location>
</feature>
<evidence type="ECO:0000256" key="6">
    <source>
        <dbReference type="ARBA" id="ARBA00023098"/>
    </source>
</evidence>
<dbReference type="AlphaFoldDB" id="A0A8K1CUN8"/>
<evidence type="ECO:0000256" key="1">
    <source>
        <dbReference type="ARBA" id="ARBA00004370"/>
    </source>
</evidence>
<feature type="compositionally biased region" description="Basic and acidic residues" evidence="9">
    <location>
        <begin position="348"/>
        <end position="362"/>
    </location>
</feature>
<proteinExistence type="inferred from homology"/>
<comment type="subcellular location">
    <subcellularLocation>
        <location evidence="1">Membrane</location>
    </subcellularLocation>
</comment>
<evidence type="ECO:0000259" key="11">
    <source>
        <dbReference type="SMART" id="SM00563"/>
    </source>
</evidence>
<dbReference type="EMBL" id="SPLM01000001">
    <property type="protein sequence ID" value="TMW69574.1"/>
    <property type="molecule type" value="Genomic_DNA"/>
</dbReference>
<comment type="similarity">
    <text evidence="2">Belongs to the 1-acyl-sn-glycerol-3-phosphate acyltransferase family.</text>
</comment>
<keyword evidence="5 10" id="KW-1133">Transmembrane helix</keyword>
<keyword evidence="13" id="KW-1185">Reference proteome</keyword>
<feature type="transmembrane region" description="Helical" evidence="10">
    <location>
        <begin position="48"/>
        <end position="72"/>
    </location>
</feature>